<feature type="transmembrane region" description="Helical" evidence="2">
    <location>
        <begin position="224"/>
        <end position="242"/>
    </location>
</feature>
<evidence type="ECO:0000256" key="2">
    <source>
        <dbReference type="SAM" id="Phobius"/>
    </source>
</evidence>
<dbReference type="InterPro" id="IPR043502">
    <property type="entry name" value="DNA/RNA_pol_sf"/>
</dbReference>
<dbReference type="Proteomes" id="UP001234989">
    <property type="component" value="Chromosome 1"/>
</dbReference>
<dbReference type="AlphaFoldDB" id="A0AAF0PRJ7"/>
<sequence length="392" mass="44664">MALGPVVIPTRRFPEVPNHGPTYGPWSQPQSVVGYRRLAPATSQNCYLSRFESGKESTRAIVTSGRCEVVSETLVEALSKGRGFLKVVVQPAHHNTKTIVGTYTQEQHASREGASFQSIGSVSKEVELMERDELADLKKSSTLGVPPNRDIDFSINLESGTIPISINHYLKKKYPLSRIDDLFDPLQGASLFSKIDLRSRTEEDHVRHMRNVPQMLRGEKLHAMFLKCIFWLIFVAFSGHVVSKEGIKVNLAKIKNFSTIEPSLTRLTRQGMGFQWSNECEESFQKLKTLLTSTPILTLPEEGVEFTVYFNVSGVGLGGVLMQKVKMITYSSRQLKTHDKNYPTYDLELVVVVFVLKLCHYYLHEVHWEIFTDHRSLQYIFSQRDLNLRQRR</sequence>
<evidence type="ECO:0000259" key="3">
    <source>
        <dbReference type="Pfam" id="PF17919"/>
    </source>
</evidence>
<keyword evidence="5" id="KW-1185">Reference proteome</keyword>
<evidence type="ECO:0000256" key="1">
    <source>
        <dbReference type="ARBA" id="ARBA00023268"/>
    </source>
</evidence>
<evidence type="ECO:0000313" key="4">
    <source>
        <dbReference type="EMBL" id="WMV09421.1"/>
    </source>
</evidence>
<dbReference type="InterPro" id="IPR050951">
    <property type="entry name" value="Retrovirus_Pol_polyprotein"/>
</dbReference>
<gene>
    <name evidence="4" type="ORF">MTR67_002806</name>
</gene>
<proteinExistence type="predicted"/>
<feature type="domain" description="Reverse transcriptase/retrotransposon-derived protein RNase H-like" evidence="3">
    <location>
        <begin position="276"/>
        <end position="367"/>
    </location>
</feature>
<dbReference type="GO" id="GO:0003824">
    <property type="term" value="F:catalytic activity"/>
    <property type="evidence" value="ECO:0007669"/>
    <property type="project" value="UniProtKB-KW"/>
</dbReference>
<name>A0AAF0PRJ7_SOLVR</name>
<dbReference type="PANTHER" id="PTHR37984">
    <property type="entry name" value="PROTEIN CBG26694"/>
    <property type="match status" value="1"/>
</dbReference>
<dbReference type="InterPro" id="IPR041577">
    <property type="entry name" value="RT_RNaseH_2"/>
</dbReference>
<dbReference type="EMBL" id="CP133612">
    <property type="protein sequence ID" value="WMV09421.1"/>
    <property type="molecule type" value="Genomic_DNA"/>
</dbReference>
<keyword evidence="1" id="KW-0511">Multifunctional enzyme</keyword>
<dbReference type="Gene3D" id="3.30.70.270">
    <property type="match status" value="3"/>
</dbReference>
<protein>
    <recommendedName>
        <fullName evidence="3">Reverse transcriptase/retrotransposon-derived protein RNase H-like domain-containing protein</fullName>
    </recommendedName>
</protein>
<keyword evidence="2" id="KW-1133">Transmembrane helix</keyword>
<organism evidence="4 5">
    <name type="scientific">Solanum verrucosum</name>
    <dbReference type="NCBI Taxonomy" id="315347"/>
    <lineage>
        <taxon>Eukaryota</taxon>
        <taxon>Viridiplantae</taxon>
        <taxon>Streptophyta</taxon>
        <taxon>Embryophyta</taxon>
        <taxon>Tracheophyta</taxon>
        <taxon>Spermatophyta</taxon>
        <taxon>Magnoliopsida</taxon>
        <taxon>eudicotyledons</taxon>
        <taxon>Gunneridae</taxon>
        <taxon>Pentapetalae</taxon>
        <taxon>asterids</taxon>
        <taxon>lamiids</taxon>
        <taxon>Solanales</taxon>
        <taxon>Solanaceae</taxon>
        <taxon>Solanoideae</taxon>
        <taxon>Solaneae</taxon>
        <taxon>Solanum</taxon>
    </lineage>
</organism>
<keyword evidence="2" id="KW-0812">Transmembrane</keyword>
<dbReference type="PANTHER" id="PTHR37984:SF5">
    <property type="entry name" value="PROTEIN NYNRIN-LIKE"/>
    <property type="match status" value="1"/>
</dbReference>
<evidence type="ECO:0000313" key="5">
    <source>
        <dbReference type="Proteomes" id="UP001234989"/>
    </source>
</evidence>
<dbReference type="InterPro" id="IPR043128">
    <property type="entry name" value="Rev_trsase/Diguanyl_cyclase"/>
</dbReference>
<accession>A0AAF0PRJ7</accession>
<reference evidence="4" key="1">
    <citation type="submission" date="2023-08" db="EMBL/GenBank/DDBJ databases">
        <title>A de novo genome assembly of Solanum verrucosum Schlechtendal, a Mexican diploid species geographically isolated from the other diploid A-genome species in potato relatives.</title>
        <authorList>
            <person name="Hosaka K."/>
        </authorList>
    </citation>
    <scope>NUCLEOTIDE SEQUENCE</scope>
    <source>
        <tissue evidence="4">Young leaves</tissue>
    </source>
</reference>
<dbReference type="Pfam" id="PF17919">
    <property type="entry name" value="RT_RNaseH_2"/>
    <property type="match status" value="1"/>
</dbReference>
<dbReference type="SUPFAM" id="SSF56672">
    <property type="entry name" value="DNA/RNA polymerases"/>
    <property type="match status" value="1"/>
</dbReference>
<keyword evidence="2" id="KW-0472">Membrane</keyword>